<evidence type="ECO:0000256" key="15">
    <source>
        <dbReference type="ARBA" id="ARBA00032739"/>
    </source>
</evidence>
<evidence type="ECO:0000256" key="4">
    <source>
        <dbReference type="ARBA" id="ARBA00007372"/>
    </source>
</evidence>
<keyword evidence="8" id="KW-0679">Respiratory chain</keyword>
<evidence type="ECO:0000256" key="12">
    <source>
        <dbReference type="ARBA" id="ARBA00023136"/>
    </source>
</evidence>
<evidence type="ECO:0000256" key="9">
    <source>
        <dbReference type="ARBA" id="ARBA00022792"/>
    </source>
</evidence>
<evidence type="ECO:0000256" key="5">
    <source>
        <dbReference type="ARBA" id="ARBA00011261"/>
    </source>
</evidence>
<evidence type="ECO:0000256" key="11">
    <source>
        <dbReference type="ARBA" id="ARBA00023128"/>
    </source>
</evidence>
<proteinExistence type="inferred from homology"/>
<keyword evidence="10" id="KW-0249">Electron transport</keyword>
<dbReference type="OMA" id="ATHTHHW"/>
<dbReference type="PANTHER" id="PTHR15224:SF1">
    <property type="entry name" value="NADH DEHYDROGENASE [UBIQUINONE] IRON-SULFUR PROTEIN 5"/>
    <property type="match status" value="1"/>
</dbReference>
<comment type="subunit">
    <text evidence="5">Mammalian complex I is composed of 45 different subunits. This is a component of the iron-sulfur (IP) fragment of the enzyme.</text>
</comment>
<evidence type="ECO:0000256" key="1">
    <source>
        <dbReference type="ARBA" id="ARBA00003195"/>
    </source>
</evidence>
<dbReference type="Pfam" id="PF10200">
    <property type="entry name" value="Ndufs5"/>
    <property type="match status" value="1"/>
</dbReference>
<evidence type="ECO:0000256" key="2">
    <source>
        <dbReference type="ARBA" id="ARBA00004569"/>
    </source>
</evidence>
<dbReference type="PROSITE" id="PS51808">
    <property type="entry name" value="CHCH"/>
    <property type="match status" value="1"/>
</dbReference>
<sequence length="81" mass="9345">MVSGRGLNGGRGRCYSFWDDYMKCMKAIGGGGKKLPPMDSCQLEKEDYLECLHHRKIAMRMQVIEAQRQKLIKEGKWPPKE</sequence>
<keyword evidence="12" id="KW-0472">Membrane</keyword>
<protein>
    <recommendedName>
        <fullName evidence="6">NADH dehydrogenase [ubiquinone] iron-sulfur protein 5</fullName>
    </recommendedName>
    <alternativeName>
        <fullName evidence="14">Complex I-15 kDa</fullName>
    </alternativeName>
    <alternativeName>
        <fullName evidence="15">NADH-ubiquinone oxidoreductase 15 kDa subunit</fullName>
    </alternativeName>
</protein>
<comment type="subcellular location">
    <subcellularLocation>
        <location evidence="3">Mitochondrion inner membrane</location>
        <topology evidence="3">Peripheral membrane protein</topology>
    </subcellularLocation>
    <subcellularLocation>
        <location evidence="2">Mitochondrion intermembrane space</location>
    </subcellularLocation>
</comment>
<dbReference type="AlphaFoldDB" id="A0A1X7V8E7"/>
<evidence type="ECO:0000256" key="16">
    <source>
        <dbReference type="PIRSR" id="PIRSR619342-50"/>
    </source>
</evidence>
<dbReference type="GO" id="GO:0005758">
    <property type="term" value="C:mitochondrial intermembrane space"/>
    <property type="evidence" value="ECO:0007669"/>
    <property type="project" value="UniProtKB-SubCell"/>
</dbReference>
<organism evidence="17">
    <name type="scientific">Amphimedon queenslandica</name>
    <name type="common">Sponge</name>
    <dbReference type="NCBI Taxonomy" id="400682"/>
    <lineage>
        <taxon>Eukaryota</taxon>
        <taxon>Metazoa</taxon>
        <taxon>Porifera</taxon>
        <taxon>Demospongiae</taxon>
        <taxon>Heteroscleromorpha</taxon>
        <taxon>Haplosclerida</taxon>
        <taxon>Niphatidae</taxon>
        <taxon>Amphimedon</taxon>
    </lineage>
</organism>
<comment type="similarity">
    <text evidence="4">Belongs to the complex I NDUFS5 subunit family.</text>
</comment>
<accession>A0A1X7V8E7</accession>
<evidence type="ECO:0000256" key="13">
    <source>
        <dbReference type="ARBA" id="ARBA00023157"/>
    </source>
</evidence>
<dbReference type="GO" id="GO:0005743">
    <property type="term" value="C:mitochondrial inner membrane"/>
    <property type="evidence" value="ECO:0007669"/>
    <property type="project" value="UniProtKB-SubCell"/>
</dbReference>
<name>A0A1X7V8E7_AMPQE</name>
<keyword evidence="9" id="KW-0999">Mitochondrion inner membrane</keyword>
<reference evidence="17" key="1">
    <citation type="submission" date="2017-05" db="UniProtKB">
        <authorList>
            <consortium name="EnsemblMetazoa"/>
        </authorList>
    </citation>
    <scope>IDENTIFICATION</scope>
</reference>
<evidence type="ECO:0000256" key="10">
    <source>
        <dbReference type="ARBA" id="ARBA00022982"/>
    </source>
</evidence>
<feature type="disulfide bond" evidence="16">
    <location>
        <begin position="14"/>
        <end position="51"/>
    </location>
</feature>
<evidence type="ECO:0000256" key="8">
    <source>
        <dbReference type="ARBA" id="ARBA00022660"/>
    </source>
</evidence>
<evidence type="ECO:0000256" key="7">
    <source>
        <dbReference type="ARBA" id="ARBA00022448"/>
    </source>
</evidence>
<evidence type="ECO:0000256" key="14">
    <source>
        <dbReference type="ARBA" id="ARBA00031222"/>
    </source>
</evidence>
<dbReference type="InParanoid" id="A0A1X7V8E7"/>
<comment type="function">
    <text evidence="1">Accessory subunit of the mitochondrial membrane respiratory chain NADH dehydrogenase (Complex I), that is believed not to be involved in catalysis. Complex I functions in the transfer of electrons from NADH to the respiratory chain. The immediate electron acceptor for the enzyme is believed to be ubiquinone.</text>
</comment>
<feature type="disulfide bond" evidence="16">
    <location>
        <begin position="24"/>
        <end position="41"/>
    </location>
</feature>
<keyword evidence="13 16" id="KW-1015">Disulfide bond</keyword>
<keyword evidence="7" id="KW-0813">Transport</keyword>
<keyword evidence="11" id="KW-0496">Mitochondrion</keyword>
<dbReference type="InterPro" id="IPR019342">
    <property type="entry name" value="NADH_UbQ_OxRdtase_FeS-su5"/>
</dbReference>
<evidence type="ECO:0000256" key="3">
    <source>
        <dbReference type="ARBA" id="ARBA00004637"/>
    </source>
</evidence>
<evidence type="ECO:0000256" key="6">
    <source>
        <dbReference type="ARBA" id="ARBA00013482"/>
    </source>
</evidence>
<dbReference type="PANTHER" id="PTHR15224">
    <property type="entry name" value="NADH DEHYDROGENASE [UBIQUINONE] IRON-SULFUR PROTEIN 5"/>
    <property type="match status" value="1"/>
</dbReference>
<evidence type="ECO:0000313" key="17">
    <source>
        <dbReference type="EnsemblMetazoa" id="Aqu2.1.36281_001"/>
    </source>
</evidence>
<dbReference type="EnsemblMetazoa" id="Aqu2.1.36281_001">
    <property type="protein sequence ID" value="Aqu2.1.36281_001"/>
    <property type="gene ID" value="Aqu2.1.36281"/>
</dbReference>
<dbReference type="GO" id="GO:0032981">
    <property type="term" value="P:mitochondrial respiratory chain complex I assembly"/>
    <property type="evidence" value="ECO:0007669"/>
    <property type="project" value="TreeGrafter"/>
</dbReference>